<dbReference type="InterPro" id="IPR009495">
    <property type="entry name" value="NrsF"/>
</dbReference>
<feature type="transmembrane region" description="Helical" evidence="1">
    <location>
        <begin position="188"/>
        <end position="207"/>
    </location>
</feature>
<comment type="caution">
    <text evidence="2">The sequence shown here is derived from an EMBL/GenBank/DDBJ whole genome shotgun (WGS) entry which is preliminary data.</text>
</comment>
<feature type="transmembrane region" description="Helical" evidence="1">
    <location>
        <begin position="61"/>
        <end position="80"/>
    </location>
</feature>
<organism evidence="2 3">
    <name type="scientific">Qipengyuania polymorpha</name>
    <dbReference type="NCBI Taxonomy" id="2867234"/>
    <lineage>
        <taxon>Bacteria</taxon>
        <taxon>Pseudomonadati</taxon>
        <taxon>Pseudomonadota</taxon>
        <taxon>Alphaproteobacteria</taxon>
        <taxon>Sphingomonadales</taxon>
        <taxon>Erythrobacteraceae</taxon>
        <taxon>Qipengyuania</taxon>
    </lineage>
</organism>
<feature type="transmembrane region" description="Helical" evidence="1">
    <location>
        <begin position="126"/>
        <end position="148"/>
    </location>
</feature>
<accession>A0ABS7J3J1</accession>
<dbReference type="Pfam" id="PF06532">
    <property type="entry name" value="NrsF"/>
    <property type="match status" value="1"/>
</dbReference>
<protein>
    <submittedName>
        <fullName evidence="2">DUF1109 domain-containing protein</fullName>
    </submittedName>
</protein>
<sequence length="213" mass="21920">MNRVHNSLIDELSYDLDPVRPMRISGGLALVALAVVATVVLVELLDGLWRGVLAGEASPVFFITNGMLALLGAAASFAVLRMASPHVGNTHDGARWSAGMLALLPTTALMMLGIGGFAAAVMEDMYGLGCFLAGSAFGLVTAGALIVWLRRGAPVSLAAAGIYTGIAAGALGSFAFGLACPIDDIGHLGIWHVAPVLLCGILGRFAVPPLVRW</sequence>
<gene>
    <name evidence="2" type="ORF">K3152_12495</name>
</gene>
<evidence type="ECO:0000313" key="3">
    <source>
        <dbReference type="Proteomes" id="UP000783253"/>
    </source>
</evidence>
<dbReference type="Proteomes" id="UP000783253">
    <property type="component" value="Unassembled WGS sequence"/>
</dbReference>
<evidence type="ECO:0000256" key="1">
    <source>
        <dbReference type="SAM" id="Phobius"/>
    </source>
</evidence>
<dbReference type="EMBL" id="JAIGNK010000004">
    <property type="protein sequence ID" value="MBX7459071.1"/>
    <property type="molecule type" value="Genomic_DNA"/>
</dbReference>
<keyword evidence="1" id="KW-1133">Transmembrane helix</keyword>
<keyword evidence="3" id="KW-1185">Reference proteome</keyword>
<proteinExistence type="predicted"/>
<reference evidence="2 3" key="1">
    <citation type="submission" date="2021-08" db="EMBL/GenBank/DDBJ databases">
        <title>Comparative Genomics Analysis of the Genus Qipengyuania Reveals Extensive Genetic Diversity and Metabolic Versatility, Including the Description of Fifteen Novel Species.</title>
        <authorList>
            <person name="Liu Y."/>
        </authorList>
    </citation>
    <scope>NUCLEOTIDE SEQUENCE [LARGE SCALE GENOMIC DNA]</scope>
    <source>
        <strain evidence="2 3">1NDH17</strain>
    </source>
</reference>
<feature type="transmembrane region" description="Helical" evidence="1">
    <location>
        <begin position="28"/>
        <end position="49"/>
    </location>
</feature>
<feature type="transmembrane region" description="Helical" evidence="1">
    <location>
        <begin position="155"/>
        <end position="176"/>
    </location>
</feature>
<keyword evidence="1" id="KW-0472">Membrane</keyword>
<evidence type="ECO:0000313" key="2">
    <source>
        <dbReference type="EMBL" id="MBX7459071.1"/>
    </source>
</evidence>
<name>A0ABS7J3J1_9SPHN</name>
<feature type="transmembrane region" description="Helical" evidence="1">
    <location>
        <begin position="101"/>
        <end position="120"/>
    </location>
</feature>
<keyword evidence="1" id="KW-0812">Transmembrane</keyword>
<dbReference type="RefSeq" id="WP_221574472.1">
    <property type="nucleotide sequence ID" value="NZ_JAIGNK010000004.1"/>
</dbReference>